<protein>
    <recommendedName>
        <fullName evidence="2">BUD13 homolog</fullName>
    </recommendedName>
</protein>
<evidence type="ECO:0000313" key="4">
    <source>
        <dbReference type="EMBL" id="KAI2651369.1"/>
    </source>
</evidence>
<feature type="region of interest" description="Disordered" evidence="3">
    <location>
        <begin position="302"/>
        <end position="352"/>
    </location>
</feature>
<dbReference type="PANTHER" id="PTHR31809">
    <property type="entry name" value="BUD13 HOMOLOG"/>
    <property type="match status" value="1"/>
</dbReference>
<dbReference type="InterPro" id="IPR018609">
    <property type="entry name" value="Bud13"/>
</dbReference>
<gene>
    <name evidence="4" type="ORF">H4Q32_019437</name>
</gene>
<dbReference type="Proteomes" id="UP000830375">
    <property type="component" value="Unassembled WGS sequence"/>
</dbReference>
<feature type="compositionally biased region" description="Basic and acidic residues" evidence="3">
    <location>
        <begin position="302"/>
        <end position="316"/>
    </location>
</feature>
<evidence type="ECO:0000256" key="3">
    <source>
        <dbReference type="SAM" id="MobiDB-lite"/>
    </source>
</evidence>
<sequence length="481" mass="55321">MATSTGLSKSAALSKADYLKRYLSGDEAGKKSKEKKLKKKRPKPTGKGMKIVDDDIDWRQLAAQHEEEKEEEEDEAPVIADVIDERPDEIKQLEAFGTGKWKVIGARTLTEVIEYGMTRRTLLLYEECGTIPLTSHPRGLDATHQISHPKEEVVMTHQIFHLRDKELRTKTDGMIPHHLPLQERATKAHPLELNGHMIKSLHTEKRQKLLLQMIFRHLGVEYEQAKAQTLISPHRADVLINDGAAQIQICLHLEREVRVEEVQIQISLLQGKGHRGDAPRMLSGGAAGLVSVDILRKEQEEIRKREKRNQPLEEASRNAQTIFRDKSGKQRDLKSEREELSQKAGEKAEKDEKYAQWGKGLVQEEMQQQNVIDAMREAQKPLARHIDDEDLDRMLREQEREGDPMAAMLRKKKDKNAKLQGIKEKPRYKGPPPPPNRFNIMPGYRWDGVDRSNGFEQKRYSRISDKKAVQEMAYKWSVEDM</sequence>
<keyword evidence="5" id="KW-1185">Reference proteome</keyword>
<evidence type="ECO:0000256" key="2">
    <source>
        <dbReference type="ARBA" id="ARBA00014454"/>
    </source>
</evidence>
<evidence type="ECO:0000313" key="5">
    <source>
        <dbReference type="Proteomes" id="UP000830375"/>
    </source>
</evidence>
<proteinExistence type="inferred from homology"/>
<dbReference type="PANTHER" id="PTHR31809:SF0">
    <property type="entry name" value="BUD13 HOMOLOG"/>
    <property type="match status" value="1"/>
</dbReference>
<comment type="caution">
    <text evidence="4">The sequence shown here is derived from an EMBL/GenBank/DDBJ whole genome shotgun (WGS) entry which is preliminary data.</text>
</comment>
<comment type="similarity">
    <text evidence="1">Belongs to the CWC26 family.</text>
</comment>
<feature type="region of interest" description="Disordered" evidence="3">
    <location>
        <begin position="28"/>
        <end position="52"/>
    </location>
</feature>
<dbReference type="EMBL" id="JACTAM010000021">
    <property type="protein sequence ID" value="KAI2651369.1"/>
    <property type="molecule type" value="Genomic_DNA"/>
</dbReference>
<accession>A0ABQ8LL40</accession>
<name>A0ABQ8LL40_LABRO</name>
<dbReference type="Pfam" id="PF09736">
    <property type="entry name" value="Bud13"/>
    <property type="match status" value="1"/>
</dbReference>
<dbReference type="InterPro" id="IPR051112">
    <property type="entry name" value="CWC26_splicing_factor"/>
</dbReference>
<feature type="compositionally biased region" description="Basic and acidic residues" evidence="3">
    <location>
        <begin position="323"/>
        <end position="352"/>
    </location>
</feature>
<evidence type="ECO:0000256" key="1">
    <source>
        <dbReference type="ARBA" id="ARBA00011069"/>
    </source>
</evidence>
<organism evidence="4 5">
    <name type="scientific">Labeo rohita</name>
    <name type="common">Indian major carp</name>
    <name type="synonym">Cyprinus rohita</name>
    <dbReference type="NCBI Taxonomy" id="84645"/>
    <lineage>
        <taxon>Eukaryota</taxon>
        <taxon>Metazoa</taxon>
        <taxon>Chordata</taxon>
        <taxon>Craniata</taxon>
        <taxon>Vertebrata</taxon>
        <taxon>Euteleostomi</taxon>
        <taxon>Actinopterygii</taxon>
        <taxon>Neopterygii</taxon>
        <taxon>Teleostei</taxon>
        <taxon>Ostariophysi</taxon>
        <taxon>Cypriniformes</taxon>
        <taxon>Cyprinidae</taxon>
        <taxon>Labeoninae</taxon>
        <taxon>Labeonini</taxon>
        <taxon>Labeo</taxon>
    </lineage>
</organism>
<feature type="compositionally biased region" description="Basic residues" evidence="3">
    <location>
        <begin position="32"/>
        <end position="44"/>
    </location>
</feature>
<reference evidence="4 5" key="1">
    <citation type="submission" date="2022-01" db="EMBL/GenBank/DDBJ databases">
        <title>A high-quality chromosome-level genome assembly of rohu carp, Labeo rohita.</title>
        <authorList>
            <person name="Arick M.A. II"/>
            <person name="Hsu C.-Y."/>
            <person name="Magbanua Z."/>
            <person name="Pechanova O."/>
            <person name="Grover C."/>
            <person name="Miller E."/>
            <person name="Thrash A."/>
            <person name="Ezzel L."/>
            <person name="Alam S."/>
            <person name="Benzie J."/>
            <person name="Hamilton M."/>
            <person name="Karsi A."/>
            <person name="Lawrence M.L."/>
            <person name="Peterson D.G."/>
        </authorList>
    </citation>
    <scope>NUCLEOTIDE SEQUENCE [LARGE SCALE GENOMIC DNA]</scope>
    <source>
        <strain evidence="5">BAU-BD-2019</strain>
        <tissue evidence="4">Blood</tissue>
    </source>
</reference>
<feature type="region of interest" description="Disordered" evidence="3">
    <location>
        <begin position="411"/>
        <end position="443"/>
    </location>
</feature>